<organism evidence="3">
    <name type="scientific">Lygus hesperus</name>
    <name type="common">Western plant bug</name>
    <dbReference type="NCBI Taxonomy" id="30085"/>
    <lineage>
        <taxon>Eukaryota</taxon>
        <taxon>Metazoa</taxon>
        <taxon>Ecdysozoa</taxon>
        <taxon>Arthropoda</taxon>
        <taxon>Hexapoda</taxon>
        <taxon>Insecta</taxon>
        <taxon>Pterygota</taxon>
        <taxon>Neoptera</taxon>
        <taxon>Paraneoptera</taxon>
        <taxon>Hemiptera</taxon>
        <taxon>Heteroptera</taxon>
        <taxon>Panheteroptera</taxon>
        <taxon>Cimicomorpha</taxon>
        <taxon>Miridae</taxon>
        <taxon>Mirini</taxon>
        <taxon>Lygus</taxon>
    </lineage>
</organism>
<reference evidence="3" key="2">
    <citation type="submission" date="2014-07" db="EMBL/GenBank/DDBJ databases">
        <authorList>
            <person name="Hull J."/>
        </authorList>
    </citation>
    <scope>NUCLEOTIDE SEQUENCE</scope>
</reference>
<protein>
    <submittedName>
        <fullName evidence="3">Retrovirus-related Pol polyprotein from transposon TNT 1-94</fullName>
    </submittedName>
</protein>
<evidence type="ECO:0000313" key="3">
    <source>
        <dbReference type="EMBL" id="JAG06744.1"/>
    </source>
</evidence>
<evidence type="ECO:0000256" key="1">
    <source>
        <dbReference type="SAM" id="MobiDB-lite"/>
    </source>
</evidence>
<feature type="region of interest" description="Disordered" evidence="1">
    <location>
        <begin position="48"/>
        <end position="128"/>
    </location>
</feature>
<dbReference type="EMBL" id="GBHO01036860">
    <property type="protein sequence ID" value="JAG06744.1"/>
    <property type="molecule type" value="Transcribed_RNA"/>
</dbReference>
<feature type="compositionally biased region" description="Low complexity" evidence="1">
    <location>
        <begin position="82"/>
        <end position="100"/>
    </location>
</feature>
<feature type="non-terminal residue" evidence="3">
    <location>
        <position position="1"/>
    </location>
</feature>
<dbReference type="Pfam" id="PF07727">
    <property type="entry name" value="RVT_2"/>
    <property type="match status" value="1"/>
</dbReference>
<name>A0A0A9WG41_LYGHE</name>
<sequence length="326" mass="36968">VKFIESRTYANYLKDKSNQPLFTSHLMQDDFSLDANAEIVEFQHDEITEPMSISVTEPTSNSVTEPQLTSAAEPQLNPAMEPPSCSVVEPQSSSSSLPLSEAIDQSKIEEEPESSTGETSQAEGRRKERYLGSSKNIDFFESLDNLEDEEELNTADIAFLTTAALNHLEDDPETYRQAVSRPDAEQWLKAITEEFDAMERCGTWRIVSRTEIPKNSKIIKARWVHKRKHEPDGSIRYRSRLVAKGFADTNTYDLSEVYAPVARLPDVRFLLILANKYNMDLIQLDVRTAFLNGNLEKQVYLEPPEGLAEYLGEKEDFKANYVCVVL</sequence>
<dbReference type="InterPro" id="IPR013103">
    <property type="entry name" value="RVT_2"/>
</dbReference>
<gene>
    <name evidence="3" type="primary">POLX_189</name>
    <name evidence="3" type="ORF">CM83_102235</name>
</gene>
<feature type="domain" description="Reverse transcriptase Ty1/copia-type" evidence="2">
    <location>
        <begin position="203"/>
        <end position="308"/>
    </location>
</feature>
<accession>A0A0A9WG41</accession>
<feature type="non-terminal residue" evidence="3">
    <location>
        <position position="326"/>
    </location>
</feature>
<evidence type="ECO:0000259" key="2">
    <source>
        <dbReference type="Pfam" id="PF07727"/>
    </source>
</evidence>
<feature type="compositionally biased region" description="Polar residues" evidence="1">
    <location>
        <begin position="51"/>
        <end position="72"/>
    </location>
</feature>
<reference evidence="3" key="1">
    <citation type="journal article" date="2014" name="PLoS ONE">
        <title>Transcriptome-Based Identification of ABC Transporters in the Western Tarnished Plant Bug Lygus hesperus.</title>
        <authorList>
            <person name="Hull J.J."/>
            <person name="Chaney K."/>
            <person name="Geib S.M."/>
            <person name="Fabrick J.A."/>
            <person name="Brent C.S."/>
            <person name="Walsh D."/>
            <person name="Lavine L.C."/>
        </authorList>
    </citation>
    <scope>NUCLEOTIDE SEQUENCE</scope>
</reference>
<proteinExistence type="predicted"/>
<dbReference type="AlphaFoldDB" id="A0A0A9WG41"/>